<evidence type="ECO:0000313" key="1">
    <source>
        <dbReference type="EMBL" id="SVE18438.1"/>
    </source>
</evidence>
<sequence length="117" mass="13135">VHKEPKRVVSQVNTASLFGYGDPASSINYTYVPVSGVFDATIRYNIDQNEERLGDIPDDVAVGGVFIKVKETARDYINKGKTEKITFDNKSFKVTSLDANRSFLNSKFFVFKLESTK</sequence>
<reference evidence="1" key="1">
    <citation type="submission" date="2018-05" db="EMBL/GenBank/DDBJ databases">
        <authorList>
            <person name="Lanie J.A."/>
            <person name="Ng W.-L."/>
            <person name="Kazmierczak K.M."/>
            <person name="Andrzejewski T.M."/>
            <person name="Davidsen T.M."/>
            <person name="Wayne K.J."/>
            <person name="Tettelin H."/>
            <person name="Glass J.I."/>
            <person name="Rusch D."/>
            <person name="Podicherti R."/>
            <person name="Tsui H.-C.T."/>
            <person name="Winkler M.E."/>
        </authorList>
    </citation>
    <scope>NUCLEOTIDE SEQUENCE</scope>
</reference>
<protein>
    <submittedName>
        <fullName evidence="1">Uncharacterized protein</fullName>
    </submittedName>
</protein>
<gene>
    <name evidence="1" type="ORF">METZ01_LOCUS471292</name>
</gene>
<dbReference type="EMBL" id="UINC01199829">
    <property type="protein sequence ID" value="SVE18438.1"/>
    <property type="molecule type" value="Genomic_DNA"/>
</dbReference>
<dbReference type="AlphaFoldDB" id="A0A383BG75"/>
<proteinExistence type="predicted"/>
<name>A0A383BG75_9ZZZZ</name>
<accession>A0A383BG75</accession>
<feature type="non-terminal residue" evidence="1">
    <location>
        <position position="1"/>
    </location>
</feature>
<organism evidence="1">
    <name type="scientific">marine metagenome</name>
    <dbReference type="NCBI Taxonomy" id="408172"/>
    <lineage>
        <taxon>unclassified sequences</taxon>
        <taxon>metagenomes</taxon>
        <taxon>ecological metagenomes</taxon>
    </lineage>
</organism>